<sequence length="358" mass="37721">MTGAQSGFDKTLRHMIPEREMNASRQSDPPAHDGSAIILRDVTLRDVTLRDGLQLTGNVLPTERKLEIARTLLQLGVPALEIGSMARPDLVPPMAGTMELVAALTPAELQRCWLWVATPRHVEKAAAAGVRNFQYCLSVSDSHNKANIGRSTEDSLSAMPAAVRLACDTGGSIQLCLVTAFTCPFEGAVDPRRVLEIANDPRAQGAADIVLADTLGQAHPAQVSALVAAVRDASAWRRIVFHGHDTWGMGVANSLAALAAGASVIDGTLGGLGGCPFAPSASGNTASEDLLFATRPDWFTPASLATLADLSEHLLAELGEPNRSRTLAGARSEATVFEWVRQGSTAAEPPRALSTLSP</sequence>
<dbReference type="InterPro" id="IPR000891">
    <property type="entry name" value="PYR_CT"/>
</dbReference>
<evidence type="ECO:0000313" key="7">
    <source>
        <dbReference type="EMBL" id="MBE1584096.1"/>
    </source>
</evidence>
<dbReference type="RefSeq" id="WP_225963369.1">
    <property type="nucleotide sequence ID" value="NZ_JADBEK010000001.1"/>
</dbReference>
<name>A0ABR9LVI5_9ACTN</name>
<dbReference type="Gene3D" id="3.20.20.70">
    <property type="entry name" value="Aldolase class I"/>
    <property type="match status" value="1"/>
</dbReference>
<dbReference type="PANTHER" id="PTHR42738">
    <property type="entry name" value="HYDROXYMETHYLGLUTARYL-COA LYASE"/>
    <property type="match status" value="1"/>
</dbReference>
<protein>
    <submittedName>
        <fullName evidence="7">Hydroxymethylglutaryl-CoA lyase</fullName>
        <ecNumber evidence="7">4.1.3.4</ecNumber>
    </submittedName>
</protein>
<feature type="domain" description="Pyruvate carboxyltransferase" evidence="6">
    <location>
        <begin position="42"/>
        <end position="308"/>
    </location>
</feature>
<evidence type="ECO:0000313" key="8">
    <source>
        <dbReference type="Proteomes" id="UP000633509"/>
    </source>
</evidence>
<dbReference type="GO" id="GO:0004419">
    <property type="term" value="F:hydroxymethylglutaryl-CoA lyase activity"/>
    <property type="evidence" value="ECO:0007669"/>
    <property type="project" value="UniProtKB-EC"/>
</dbReference>
<keyword evidence="2 5" id="KW-0808">Transferase</keyword>
<dbReference type="InterPro" id="IPR043594">
    <property type="entry name" value="HMGL"/>
</dbReference>
<dbReference type="InterPro" id="IPR002034">
    <property type="entry name" value="AIPM/Hcit_synth_CS"/>
</dbReference>
<evidence type="ECO:0000259" key="6">
    <source>
        <dbReference type="PROSITE" id="PS50991"/>
    </source>
</evidence>
<evidence type="ECO:0000256" key="3">
    <source>
        <dbReference type="ARBA" id="ARBA00022723"/>
    </source>
</evidence>
<accession>A0ABR9LVI5</accession>
<evidence type="ECO:0000256" key="4">
    <source>
        <dbReference type="ARBA" id="ARBA00023239"/>
    </source>
</evidence>
<keyword evidence="4 7" id="KW-0456">Lyase</keyword>
<dbReference type="PROSITE" id="PS00815">
    <property type="entry name" value="AIPM_HOMOCIT_SYNTH_1"/>
    <property type="match status" value="1"/>
</dbReference>
<dbReference type="PROSITE" id="PS50991">
    <property type="entry name" value="PYR_CT"/>
    <property type="match status" value="1"/>
</dbReference>
<keyword evidence="3" id="KW-0479">Metal-binding</keyword>
<dbReference type="PANTHER" id="PTHR42738:SF7">
    <property type="entry name" value="HYDROXYMETHYLGLUTARYL-COA LYASE"/>
    <property type="match status" value="1"/>
</dbReference>
<evidence type="ECO:0000256" key="5">
    <source>
        <dbReference type="RuleBase" id="RU003523"/>
    </source>
</evidence>
<gene>
    <name evidence="7" type="ORF">H4W80_002354</name>
</gene>
<dbReference type="Proteomes" id="UP000633509">
    <property type="component" value="Unassembled WGS sequence"/>
</dbReference>
<dbReference type="EC" id="4.1.3.4" evidence="7"/>
<dbReference type="EMBL" id="JADBEK010000001">
    <property type="protein sequence ID" value="MBE1584096.1"/>
    <property type="molecule type" value="Genomic_DNA"/>
</dbReference>
<evidence type="ECO:0000256" key="1">
    <source>
        <dbReference type="ARBA" id="ARBA00009405"/>
    </source>
</evidence>
<proteinExistence type="inferred from homology"/>
<reference evidence="7 8" key="1">
    <citation type="submission" date="2020-10" db="EMBL/GenBank/DDBJ databases">
        <title>Sequencing the genomes of 1000 actinobacteria strains.</title>
        <authorList>
            <person name="Klenk H.-P."/>
        </authorList>
    </citation>
    <scope>NUCLEOTIDE SEQUENCE [LARGE SCALE GENOMIC DNA]</scope>
    <source>
        <strain evidence="7 8">DSM 43173</strain>
    </source>
</reference>
<organism evidence="7 8">
    <name type="scientific">Nonomuraea angiospora</name>
    <dbReference type="NCBI Taxonomy" id="46172"/>
    <lineage>
        <taxon>Bacteria</taxon>
        <taxon>Bacillati</taxon>
        <taxon>Actinomycetota</taxon>
        <taxon>Actinomycetes</taxon>
        <taxon>Streptosporangiales</taxon>
        <taxon>Streptosporangiaceae</taxon>
        <taxon>Nonomuraea</taxon>
    </lineage>
</organism>
<comment type="similarity">
    <text evidence="5">Belongs to the alpha-IPM synthase/homocitrate synthase family.</text>
</comment>
<comment type="similarity">
    <text evidence="1">Belongs to the HMG-CoA lyase family.</text>
</comment>
<evidence type="ECO:0000256" key="2">
    <source>
        <dbReference type="ARBA" id="ARBA00022679"/>
    </source>
</evidence>
<dbReference type="InterPro" id="IPR013785">
    <property type="entry name" value="Aldolase_TIM"/>
</dbReference>
<keyword evidence="8" id="KW-1185">Reference proteome</keyword>
<dbReference type="SUPFAM" id="SSF51569">
    <property type="entry name" value="Aldolase"/>
    <property type="match status" value="1"/>
</dbReference>
<comment type="caution">
    <text evidence="7">The sequence shown here is derived from an EMBL/GenBank/DDBJ whole genome shotgun (WGS) entry which is preliminary data.</text>
</comment>
<dbReference type="Pfam" id="PF00682">
    <property type="entry name" value="HMGL-like"/>
    <property type="match status" value="1"/>
</dbReference>